<keyword evidence="1" id="KW-1133">Transmembrane helix</keyword>
<feature type="transmembrane region" description="Helical" evidence="1">
    <location>
        <begin position="387"/>
        <end position="407"/>
    </location>
</feature>
<sequence length="500" mass="58267">MKFKFVIKNVNCGILATVLVIFICSLTLFVRPIVGMADNGDFFRIISQSNVYYLQGDNAHTFLGYFDKNYGIYKYNNENPKMVISTQPMLVKTAVFIDKLITRDYVFDIRFLAFLYVVVYAISAYLIVTALTYNIKSNKFKLLFTALFVFVFCDTGYIAYFNSFFGEAVNLSFFLLSLGILLYMYKFKKYSILNLIMFFLVSLIFIGSKQQLSPVGLLVAFVLLRLFMANRTRSFRYIALACIMTIIVSSLYFYRSISGDFDYINRYYAMTRGILLYEWKPDEILNQFNINTQYSMLQETVGFNKLPVIDPNSDKLKKEFYSKYSVLSIIVFYLKNPRILGKMVNFGVVNGYSIRPRVLGNYEKREGKAFEQQSYFFSLWSTIKERYIPHNTFLTVLGFGIYFYFAVKRYLIARKNEDMDSQLFEEAFLYVFLVGVSQIFISVIGVGDGDLAKHVFMFNVSFDIMLLYSASLIIENIYEKNCYMHGKEKKKWGLKIIGKK</sequence>
<comment type="caution">
    <text evidence="2">The sequence shown here is derived from an EMBL/GenBank/DDBJ whole genome shotgun (WGS) entry which is preliminary data.</text>
</comment>
<feature type="transmembrane region" description="Helical" evidence="1">
    <location>
        <begin position="113"/>
        <end position="135"/>
    </location>
</feature>
<reference evidence="2" key="1">
    <citation type="submission" date="2020-12" db="EMBL/GenBank/DDBJ databases">
        <title>Clostridium thailandense sp. nov., a novel acetogenic bacterium isolated from peat land soil in Thailand.</title>
        <authorList>
            <person name="Chaikitkaew S."/>
            <person name="Birkeland N.K."/>
        </authorList>
    </citation>
    <scope>NUCLEOTIDE SEQUENCE</scope>
    <source>
        <strain evidence="2">PL3</strain>
    </source>
</reference>
<gene>
    <name evidence="2" type="ORF">I6U48_22855</name>
</gene>
<dbReference type="RefSeq" id="WP_218322793.1">
    <property type="nucleotide sequence ID" value="NZ_JAEEGC010000135.1"/>
</dbReference>
<feature type="transmembrane region" description="Helical" evidence="1">
    <location>
        <begin position="212"/>
        <end position="228"/>
    </location>
</feature>
<accession>A0A949TUU8</accession>
<evidence type="ECO:0008006" key="4">
    <source>
        <dbReference type="Google" id="ProtNLM"/>
    </source>
</evidence>
<dbReference type="EMBL" id="JAEEGC010000135">
    <property type="protein sequence ID" value="MBV7275742.1"/>
    <property type="molecule type" value="Genomic_DNA"/>
</dbReference>
<feature type="transmembrane region" description="Helical" evidence="1">
    <location>
        <begin position="142"/>
        <end position="162"/>
    </location>
</feature>
<protein>
    <recommendedName>
        <fullName evidence="4">Transmembrane protein</fullName>
    </recommendedName>
</protein>
<feature type="transmembrane region" description="Helical" evidence="1">
    <location>
        <begin position="12"/>
        <end position="34"/>
    </location>
</feature>
<evidence type="ECO:0000256" key="1">
    <source>
        <dbReference type="SAM" id="Phobius"/>
    </source>
</evidence>
<feature type="transmembrane region" description="Helical" evidence="1">
    <location>
        <begin position="427"/>
        <end position="444"/>
    </location>
</feature>
<name>A0A949TUU8_9CLOT</name>
<dbReference type="Proteomes" id="UP000694308">
    <property type="component" value="Unassembled WGS sequence"/>
</dbReference>
<proteinExistence type="predicted"/>
<feature type="transmembrane region" description="Helical" evidence="1">
    <location>
        <begin position="168"/>
        <end position="185"/>
    </location>
</feature>
<keyword evidence="3" id="KW-1185">Reference proteome</keyword>
<feature type="transmembrane region" description="Helical" evidence="1">
    <location>
        <begin position="456"/>
        <end position="478"/>
    </location>
</feature>
<dbReference type="AlphaFoldDB" id="A0A949TUU8"/>
<keyword evidence="1" id="KW-0472">Membrane</keyword>
<organism evidence="2 3">
    <name type="scientific">Clostridium thailandense</name>
    <dbReference type="NCBI Taxonomy" id="2794346"/>
    <lineage>
        <taxon>Bacteria</taxon>
        <taxon>Bacillati</taxon>
        <taxon>Bacillota</taxon>
        <taxon>Clostridia</taxon>
        <taxon>Eubacteriales</taxon>
        <taxon>Clostridiaceae</taxon>
        <taxon>Clostridium</taxon>
    </lineage>
</organism>
<feature type="transmembrane region" description="Helical" evidence="1">
    <location>
        <begin position="235"/>
        <end position="254"/>
    </location>
</feature>
<evidence type="ECO:0000313" key="2">
    <source>
        <dbReference type="EMBL" id="MBV7275742.1"/>
    </source>
</evidence>
<evidence type="ECO:0000313" key="3">
    <source>
        <dbReference type="Proteomes" id="UP000694308"/>
    </source>
</evidence>
<feature type="transmembrane region" description="Helical" evidence="1">
    <location>
        <begin position="190"/>
        <end position="206"/>
    </location>
</feature>
<keyword evidence="1" id="KW-0812">Transmembrane</keyword>